<evidence type="ECO:0000313" key="2">
    <source>
        <dbReference type="EMBL" id="TDH68224.1"/>
    </source>
</evidence>
<evidence type="ECO:0000313" key="3">
    <source>
        <dbReference type="Proteomes" id="UP000294530"/>
    </source>
</evidence>
<dbReference type="AlphaFoldDB" id="A0A976FKH2"/>
<name>A0A976FKH2_BRELC</name>
<feature type="transmembrane region" description="Helical" evidence="1">
    <location>
        <begin position="28"/>
        <end position="43"/>
    </location>
</feature>
<protein>
    <submittedName>
        <fullName evidence="2">Uncharacterized protein</fullName>
    </submittedName>
</protein>
<keyword evidence="1" id="KW-0472">Membrane</keyword>
<sequence>MELRTQYLLLIFVFGMIAKGMVKSTLGSNLSILLLVCVCIYYWRTKQKEKSVYDDIARQQAEVAAKLSALHGIGDGKVTDLSMAMRSTSFKLSESEAGVITDRVRRYSSKLGGSRKDRQKFLRRNSKSKKGATVSKDDQTELADTKDVKVPLIGNTLLSDNKASELGKKGHAIGSIVEEAVNATM</sequence>
<dbReference type="Proteomes" id="UP000294530">
    <property type="component" value="Unassembled WGS sequence"/>
</dbReference>
<dbReference type="OrthoDB" id="108990at2759"/>
<keyword evidence="1" id="KW-1133">Transmembrane helix</keyword>
<dbReference type="KEGG" id="blac:94348240"/>
<feature type="transmembrane region" description="Helical" evidence="1">
    <location>
        <begin position="7"/>
        <end position="22"/>
    </location>
</feature>
<reference evidence="2 3" key="1">
    <citation type="journal article" date="2021" name="Genome Biol.">
        <title>AFLAP: assembly-free linkage analysis pipeline using k-mers from genome sequencing data.</title>
        <authorList>
            <person name="Fletcher K."/>
            <person name="Zhang L."/>
            <person name="Gil J."/>
            <person name="Han R."/>
            <person name="Cavanaugh K."/>
            <person name="Michelmore R."/>
        </authorList>
    </citation>
    <scope>NUCLEOTIDE SEQUENCE [LARGE SCALE GENOMIC DNA]</scope>
    <source>
        <strain evidence="2 3">SF5</strain>
    </source>
</reference>
<accession>A0A976FKH2</accession>
<dbReference type="EMBL" id="SHOA02000003">
    <property type="protein sequence ID" value="TDH68224.1"/>
    <property type="molecule type" value="Genomic_DNA"/>
</dbReference>
<evidence type="ECO:0000256" key="1">
    <source>
        <dbReference type="SAM" id="Phobius"/>
    </source>
</evidence>
<dbReference type="RefSeq" id="XP_067817723.1">
    <property type="nucleotide sequence ID" value="XM_067962569.1"/>
</dbReference>
<keyword evidence="3" id="KW-1185">Reference proteome</keyword>
<comment type="caution">
    <text evidence="2">The sequence shown here is derived from an EMBL/GenBank/DDBJ whole genome shotgun (WGS) entry which is preliminary data.</text>
</comment>
<proteinExistence type="predicted"/>
<gene>
    <name evidence="2" type="ORF">CCR75_004483</name>
</gene>
<dbReference type="GeneID" id="94348240"/>
<organism evidence="2 3">
    <name type="scientific">Bremia lactucae</name>
    <name type="common">Lettuce downy mildew</name>
    <dbReference type="NCBI Taxonomy" id="4779"/>
    <lineage>
        <taxon>Eukaryota</taxon>
        <taxon>Sar</taxon>
        <taxon>Stramenopiles</taxon>
        <taxon>Oomycota</taxon>
        <taxon>Peronosporomycetes</taxon>
        <taxon>Peronosporales</taxon>
        <taxon>Peronosporaceae</taxon>
        <taxon>Bremia</taxon>
    </lineage>
</organism>
<keyword evidence="1" id="KW-0812">Transmembrane</keyword>